<reference evidence="1" key="1">
    <citation type="submission" date="2015-04" db="UniProtKB">
        <authorList>
            <consortium name="EnsemblPlants"/>
        </authorList>
    </citation>
    <scope>IDENTIFICATION</scope>
</reference>
<reference evidence="1" key="2">
    <citation type="submission" date="2018-05" db="EMBL/GenBank/DDBJ databases">
        <title>OgluRS3 (Oryza glumaepatula Reference Sequence Version 3).</title>
        <authorList>
            <person name="Zhang J."/>
            <person name="Kudrna D."/>
            <person name="Lee S."/>
            <person name="Talag J."/>
            <person name="Welchert J."/>
            <person name="Wing R.A."/>
        </authorList>
    </citation>
    <scope>NUCLEOTIDE SEQUENCE [LARGE SCALE GENOMIC DNA]</scope>
</reference>
<dbReference type="AlphaFoldDB" id="A0A0D9ZYN0"/>
<organism evidence="1">
    <name type="scientific">Oryza glumipatula</name>
    <dbReference type="NCBI Taxonomy" id="40148"/>
    <lineage>
        <taxon>Eukaryota</taxon>
        <taxon>Viridiplantae</taxon>
        <taxon>Streptophyta</taxon>
        <taxon>Embryophyta</taxon>
        <taxon>Tracheophyta</taxon>
        <taxon>Spermatophyta</taxon>
        <taxon>Magnoliopsida</taxon>
        <taxon>Liliopsida</taxon>
        <taxon>Poales</taxon>
        <taxon>Poaceae</taxon>
        <taxon>BOP clade</taxon>
        <taxon>Oryzoideae</taxon>
        <taxon>Oryzeae</taxon>
        <taxon>Oryzinae</taxon>
        <taxon>Oryza</taxon>
    </lineage>
</organism>
<sequence length="61" mass="6332">MLSHTATCGTALPRDDGSGAGRACLSCEVEVASLGAMKLGNDNTLQFSRGAGVSFLRCLWQ</sequence>
<accession>A0A0D9ZYN0</accession>
<evidence type="ECO:0000313" key="2">
    <source>
        <dbReference type="Proteomes" id="UP000026961"/>
    </source>
</evidence>
<dbReference type="EnsemblPlants" id="OGLUM05G15880.2">
    <property type="protein sequence ID" value="OGLUM05G15880.2"/>
    <property type="gene ID" value="OGLUM05G15880"/>
</dbReference>
<dbReference type="Proteomes" id="UP000026961">
    <property type="component" value="Chromosome 5"/>
</dbReference>
<name>A0A0D9ZYN0_9ORYZ</name>
<dbReference type="HOGENOM" id="CLU_2926400_0_0_1"/>
<dbReference type="Gramene" id="OGLUM05G15880.2">
    <property type="protein sequence ID" value="OGLUM05G15880.2"/>
    <property type="gene ID" value="OGLUM05G15880"/>
</dbReference>
<keyword evidence="2" id="KW-1185">Reference proteome</keyword>
<protein>
    <submittedName>
        <fullName evidence="1">Uncharacterized protein</fullName>
    </submittedName>
</protein>
<evidence type="ECO:0000313" key="1">
    <source>
        <dbReference type="EnsemblPlants" id="OGLUM05G15880.2"/>
    </source>
</evidence>
<proteinExistence type="predicted"/>